<evidence type="ECO:0000259" key="8">
    <source>
        <dbReference type="PROSITE" id="PS50250"/>
    </source>
</evidence>
<keyword evidence="2" id="KW-0509">mRNA transport</keyword>
<comment type="similarity">
    <text evidence="3">Belongs to the CSN12 family.</text>
</comment>
<evidence type="ECO:0000256" key="5">
    <source>
        <dbReference type="ARBA" id="ARBA00033214"/>
    </source>
</evidence>
<keyword evidence="2" id="KW-0813">Transport</keyword>
<gene>
    <name evidence="9" type="ORF">M91_11766</name>
</gene>
<dbReference type="STRING" id="72004.ENSBMUP00000017175"/>
<sequence length="451" mass="51968">ITINQYLQQVCEAIDTRDGASLAELVSFKHPHVANPRLQMASPEEKCQQVLEPPYDEMFAAHLRCTYAVGNHDFIEAYKCQTVIVQYLLSCALLFDQFESYLLVYVLPKRALSHTFNQGELKPFGRETHLAAPLRYLNLVTSFLRAFQAHKEENWALPVMYAVALDLRIFANNADQQLVKKGKSKVGDMLEKAAELLMGCFRVCASDTRAGIEDSKKWGMLFLVNQLFKIYFKINKLHLCKPLIRAIDSSNLKDDYSTAQRVTYRYYVGRKAMFDSDFKQAEEYLSFAFEHCHRSSQKNKRMVLIYLLPVKMLLGHMPTIELLRKYHLMQFAEVTRAVSEGNLLLLNEALAAHETFFIRCGIFLILEKLKIITYRNLFKKVYLLLKTHQLSLDAFLVALKFMQVEDVDIAEVQCILANLIYMGHIKGYISHQHQKLVVSKQNPFPPLSTVC</sequence>
<dbReference type="GO" id="GO:0006368">
    <property type="term" value="P:transcription elongation by RNA polymerase II"/>
    <property type="evidence" value="ECO:0007669"/>
    <property type="project" value="TreeGrafter"/>
</dbReference>
<dbReference type="Gene3D" id="1.10.10.10">
    <property type="entry name" value="Winged helix-like DNA-binding domain superfamily/Winged helix DNA-binding domain"/>
    <property type="match status" value="1"/>
</dbReference>
<dbReference type="SMART" id="SM00753">
    <property type="entry name" value="PAM"/>
    <property type="match status" value="1"/>
</dbReference>
<organism evidence="9 10">
    <name type="scientific">Bos mutus</name>
    <name type="common">wild yak</name>
    <dbReference type="NCBI Taxonomy" id="72004"/>
    <lineage>
        <taxon>Eukaryota</taxon>
        <taxon>Metazoa</taxon>
        <taxon>Chordata</taxon>
        <taxon>Craniata</taxon>
        <taxon>Vertebrata</taxon>
        <taxon>Euteleostomi</taxon>
        <taxon>Mammalia</taxon>
        <taxon>Eutheria</taxon>
        <taxon>Laurasiatheria</taxon>
        <taxon>Artiodactyla</taxon>
        <taxon>Ruminantia</taxon>
        <taxon>Pecora</taxon>
        <taxon>Bovidae</taxon>
        <taxon>Bovinae</taxon>
        <taxon>Bos</taxon>
    </lineage>
</organism>
<evidence type="ECO:0000313" key="9">
    <source>
        <dbReference type="EMBL" id="ELR51676.1"/>
    </source>
</evidence>
<evidence type="ECO:0000313" key="10">
    <source>
        <dbReference type="Proteomes" id="UP000011080"/>
    </source>
</evidence>
<dbReference type="GO" id="GO:0000973">
    <property type="term" value="P:post-transcriptional tethering of RNA polymerase II gene DNA at nuclear periphery"/>
    <property type="evidence" value="ECO:0007669"/>
    <property type="project" value="TreeGrafter"/>
</dbReference>
<dbReference type="GO" id="GO:0003690">
    <property type="term" value="F:double-stranded DNA binding"/>
    <property type="evidence" value="ECO:0007669"/>
    <property type="project" value="InterPro"/>
</dbReference>
<dbReference type="InterPro" id="IPR036388">
    <property type="entry name" value="WH-like_DNA-bd_sf"/>
</dbReference>
<evidence type="ECO:0000256" key="7">
    <source>
        <dbReference type="ARBA" id="ARBA00064345"/>
    </source>
</evidence>
<dbReference type="InterPro" id="IPR045114">
    <property type="entry name" value="Csn12-like"/>
</dbReference>
<dbReference type="PANTHER" id="PTHR12732">
    <property type="entry name" value="UNCHARACTERIZED PROTEASOME COMPONENT REGION PCI-CONTAINING"/>
    <property type="match status" value="1"/>
</dbReference>
<dbReference type="GO" id="GO:0016973">
    <property type="term" value="P:poly(A)+ mRNA export from nucleus"/>
    <property type="evidence" value="ECO:0007669"/>
    <property type="project" value="TreeGrafter"/>
</dbReference>
<keyword evidence="2" id="KW-0811">Translocation</keyword>
<dbReference type="PANTHER" id="PTHR12732:SF0">
    <property type="entry name" value="PCI DOMAIN-CONTAINING PROTEIN 2"/>
    <property type="match status" value="1"/>
</dbReference>
<keyword evidence="2" id="KW-0906">Nuclear pore complex</keyword>
<dbReference type="GO" id="GO:0005829">
    <property type="term" value="C:cytosol"/>
    <property type="evidence" value="ECO:0007669"/>
    <property type="project" value="UniProtKB-ARBA"/>
</dbReference>
<proteinExistence type="inferred from homology"/>
<keyword evidence="2" id="KW-0539">Nucleus</keyword>
<evidence type="ECO:0000256" key="6">
    <source>
        <dbReference type="ARBA" id="ARBA00057181"/>
    </source>
</evidence>
<evidence type="ECO:0000256" key="2">
    <source>
        <dbReference type="ARBA" id="ARBA00023132"/>
    </source>
</evidence>
<name>L8I6B4_9CETA</name>
<comment type="function">
    <text evidence="6">Required for B-cell survival through the regulation of the expression of cell-cycle checkpoint MAD2L1 protein during B cell differentiation. As a component of the TREX-2 complex, involved in the export of mRNAs to the cytoplasm through the nuclear pores. Binds and stabilizes BRCA2 and is thus involved in the control of R-loop-associated DNA damage and transcription-associated genomic instability. Blocks the activity of the SRCAP chromatin remodeling complex by interacting with SRCAP complex member ZNHIT1 and inhibiting its interaction with the complex. This prevents the deposition of histone variant H2AZ1/H2A.Z at the nucleosomes of key lymphoid fate regulator genes which suppresses their expression and restricts lymphoid lineage commitment.</text>
</comment>
<comment type="subunit">
    <text evidence="7">Component of the nuclear pore complex (NPC)-associated TREX-2 complex (transcription and export complex 2), composed of at least GANP, 2 copies of ENY2, PCID2, SEM1/DSS1, and either centrin CETN2 or centrin CETN3. The TREX-2 complex also associates with ALYREF/ALY and with the nucleoporin NUP153. Interacts with BRCA2. Interacts with SRCAP chromatin remodeling complex component ZNHIT1; the interaction results in inhibition of SRCAP complex activity, preventing the deposition of histone variant H2AZ1/H2A.Z to lymphoid fate regulator genes and restricting lymphoid lineage commitment.</text>
</comment>
<dbReference type="FunFam" id="1.10.10.10:FF:000146">
    <property type="entry name" value="PCI domain-containing protein 2 homolog"/>
    <property type="match status" value="1"/>
</dbReference>
<dbReference type="EMBL" id="JH881930">
    <property type="protein sequence ID" value="ELR51676.1"/>
    <property type="molecule type" value="Genomic_DNA"/>
</dbReference>
<dbReference type="InterPro" id="IPR000717">
    <property type="entry name" value="PCI_dom"/>
</dbReference>
<dbReference type="GO" id="GO:0070390">
    <property type="term" value="C:transcription export complex 2"/>
    <property type="evidence" value="ECO:0007669"/>
    <property type="project" value="TreeGrafter"/>
</dbReference>
<reference evidence="9 10" key="1">
    <citation type="journal article" date="2012" name="Nat. Genet.">
        <title>The yak genome and adaptation to life at high altitude.</title>
        <authorList>
            <person name="Qiu Q."/>
            <person name="Zhang G."/>
            <person name="Ma T."/>
            <person name="Qian W."/>
            <person name="Wang J."/>
            <person name="Ye Z."/>
            <person name="Cao C."/>
            <person name="Hu Q."/>
            <person name="Kim J."/>
            <person name="Larkin D.M."/>
            <person name="Auvil L."/>
            <person name="Capitanu B."/>
            <person name="Ma J."/>
            <person name="Lewin H.A."/>
            <person name="Qian X."/>
            <person name="Lang Y."/>
            <person name="Zhou R."/>
            <person name="Wang L."/>
            <person name="Wang K."/>
            <person name="Xia J."/>
            <person name="Liao S."/>
            <person name="Pan S."/>
            <person name="Lu X."/>
            <person name="Hou H."/>
            <person name="Wang Y."/>
            <person name="Zang X."/>
            <person name="Yin Y."/>
            <person name="Ma H."/>
            <person name="Zhang J."/>
            <person name="Wang Z."/>
            <person name="Zhang Y."/>
            <person name="Zhang D."/>
            <person name="Yonezawa T."/>
            <person name="Hasegawa M."/>
            <person name="Zhong Y."/>
            <person name="Liu W."/>
            <person name="Zhang Y."/>
            <person name="Huang Z."/>
            <person name="Zhang S."/>
            <person name="Long R."/>
            <person name="Yang H."/>
            <person name="Wang J."/>
            <person name="Lenstra J.A."/>
            <person name="Cooper D.N."/>
            <person name="Wu Y."/>
            <person name="Wang J."/>
            <person name="Shi P."/>
            <person name="Wang J."/>
            <person name="Liu J."/>
        </authorList>
    </citation>
    <scope>NUCLEOTIDE SEQUENCE [LARGE SCALE GENOMIC DNA]</scope>
    <source>
        <strain evidence="10">yakQH1</strain>
    </source>
</reference>
<protein>
    <recommendedName>
        <fullName evidence="4">PCI domain-containing protein 2</fullName>
    </recommendedName>
    <alternativeName>
        <fullName evidence="5">CSN12-like protein</fullName>
    </alternativeName>
</protein>
<feature type="non-terminal residue" evidence="9">
    <location>
        <position position="1"/>
    </location>
</feature>
<keyword evidence="2" id="KW-0653">Protein transport</keyword>
<dbReference type="GO" id="GO:0003723">
    <property type="term" value="F:RNA binding"/>
    <property type="evidence" value="ECO:0007669"/>
    <property type="project" value="InterPro"/>
</dbReference>
<dbReference type="PROSITE" id="PS50250">
    <property type="entry name" value="PCI"/>
    <property type="match status" value="1"/>
</dbReference>
<dbReference type="AlphaFoldDB" id="L8I6B4"/>
<dbReference type="Proteomes" id="UP000011080">
    <property type="component" value="Unassembled WGS sequence"/>
</dbReference>
<evidence type="ECO:0000256" key="1">
    <source>
        <dbReference type="ARBA" id="ARBA00004567"/>
    </source>
</evidence>
<evidence type="ECO:0000256" key="3">
    <source>
        <dbReference type="ARBA" id="ARBA00025771"/>
    </source>
</evidence>
<evidence type="ECO:0000256" key="4">
    <source>
        <dbReference type="ARBA" id="ARBA00026186"/>
    </source>
</evidence>
<accession>L8I6B4</accession>
<dbReference type="Pfam" id="PF01399">
    <property type="entry name" value="PCI"/>
    <property type="match status" value="1"/>
</dbReference>
<feature type="domain" description="PCI" evidence="8">
    <location>
        <begin position="262"/>
        <end position="443"/>
    </location>
</feature>
<comment type="subcellular location">
    <subcellularLocation>
        <location evidence="1">Nucleus</location>
        <location evidence="1">Nuclear pore complex</location>
    </subcellularLocation>
</comment>
<dbReference type="GO" id="GO:0005643">
    <property type="term" value="C:nuclear pore"/>
    <property type="evidence" value="ECO:0007669"/>
    <property type="project" value="UniProtKB-SubCell"/>
</dbReference>